<dbReference type="InterPro" id="IPR024170">
    <property type="entry name" value="Aminoglycoside_N6-AcTrfrase"/>
</dbReference>
<comment type="catalytic activity">
    <reaction evidence="8">
        <text>kanamycin B + acetyl-CoA = N(6')-acetylkanamycin B + CoA + H(+)</text>
        <dbReference type="Rhea" id="RHEA:16449"/>
        <dbReference type="ChEBI" id="CHEBI:15378"/>
        <dbReference type="ChEBI" id="CHEBI:57287"/>
        <dbReference type="ChEBI" id="CHEBI:57288"/>
        <dbReference type="ChEBI" id="CHEBI:58390"/>
        <dbReference type="ChEBI" id="CHEBI:58549"/>
        <dbReference type="EC" id="2.3.1.82"/>
    </reaction>
</comment>
<evidence type="ECO:0000313" key="10">
    <source>
        <dbReference type="EMBL" id="MDJ1483198.1"/>
    </source>
</evidence>
<comment type="caution">
    <text evidence="10">The sequence shown here is derived from an EMBL/GenBank/DDBJ whole genome shotgun (WGS) entry which is preliminary data.</text>
</comment>
<dbReference type="PANTHER" id="PTHR43072">
    <property type="entry name" value="N-ACETYLTRANSFERASE"/>
    <property type="match status" value="1"/>
</dbReference>
<accession>A0AAE3UAD9</accession>
<evidence type="ECO:0000256" key="4">
    <source>
        <dbReference type="ARBA" id="ARBA00022679"/>
    </source>
</evidence>
<dbReference type="InterPro" id="IPR000182">
    <property type="entry name" value="GNAT_dom"/>
</dbReference>
<dbReference type="Proteomes" id="UP001241110">
    <property type="component" value="Unassembled WGS sequence"/>
</dbReference>
<keyword evidence="5" id="KW-0046">Antibiotic resistance</keyword>
<reference evidence="10" key="1">
    <citation type="submission" date="2023-05" db="EMBL/GenBank/DDBJ databases">
        <authorList>
            <person name="Zhang X."/>
        </authorList>
    </citation>
    <scope>NUCLEOTIDE SEQUENCE</scope>
    <source>
        <strain evidence="10">YF14B1</strain>
    </source>
</reference>
<evidence type="ECO:0000256" key="7">
    <source>
        <dbReference type="ARBA" id="ARBA00029660"/>
    </source>
</evidence>
<dbReference type="RefSeq" id="WP_313982837.1">
    <property type="nucleotide sequence ID" value="NZ_JASJOS010000010.1"/>
</dbReference>
<dbReference type="Pfam" id="PF00583">
    <property type="entry name" value="Acetyltransf_1"/>
    <property type="match status" value="1"/>
</dbReference>
<dbReference type="Gene3D" id="3.40.630.30">
    <property type="match status" value="1"/>
</dbReference>
<dbReference type="NCBIfam" id="NF043067">
    <property type="entry name" value="AAC_6p_group_E"/>
    <property type="match status" value="1"/>
</dbReference>
<feature type="domain" description="N-acetyltransferase" evidence="9">
    <location>
        <begin position="6"/>
        <end position="156"/>
    </location>
</feature>
<evidence type="ECO:0000256" key="5">
    <source>
        <dbReference type="ARBA" id="ARBA00023251"/>
    </source>
</evidence>
<dbReference type="EC" id="2.3.1.82" evidence="2"/>
<dbReference type="PIRSF" id="PIRSF000452">
    <property type="entry name" value="6-N-acetyltransf"/>
    <property type="match status" value="1"/>
</dbReference>
<dbReference type="CDD" id="cd04301">
    <property type="entry name" value="NAT_SF"/>
    <property type="match status" value="1"/>
</dbReference>
<sequence>MNPSTQSIITASEQQLDELTQMGLDLWPDNEYDELKHDFLELLQTPENHVIYLFNHKDENVAFLHLSIRTDYVEGSDSTPTGYVEGIYVKPAFRRMGISQALFKRGEKWLKEKGCHQVGSDIEIDNQSSYDFHTNMGFKESARLIAFIKDISNQAD</sequence>
<keyword evidence="4" id="KW-0808">Transferase</keyword>
<evidence type="ECO:0000256" key="2">
    <source>
        <dbReference type="ARBA" id="ARBA00012888"/>
    </source>
</evidence>
<keyword evidence="6" id="KW-0012">Acyltransferase</keyword>
<dbReference type="InterPro" id="IPR016181">
    <property type="entry name" value="Acyl_CoA_acyltransferase"/>
</dbReference>
<evidence type="ECO:0000259" key="9">
    <source>
        <dbReference type="PROSITE" id="PS51186"/>
    </source>
</evidence>
<dbReference type="GO" id="GO:0046677">
    <property type="term" value="P:response to antibiotic"/>
    <property type="evidence" value="ECO:0007669"/>
    <property type="project" value="UniProtKB-KW"/>
</dbReference>
<dbReference type="PANTHER" id="PTHR43072:SF60">
    <property type="entry name" value="L-2,4-DIAMINOBUTYRIC ACID ACETYLTRANSFERASE"/>
    <property type="match status" value="1"/>
</dbReference>
<protein>
    <recommendedName>
        <fullName evidence="3">Aminoglycoside N(6')-acetyltransferase type 1</fullName>
        <ecNumber evidence="2">2.3.1.82</ecNumber>
    </recommendedName>
    <alternativeName>
        <fullName evidence="7">Aminoglycoside resistance protein</fullName>
    </alternativeName>
</protein>
<evidence type="ECO:0000256" key="3">
    <source>
        <dbReference type="ARBA" id="ARBA00017677"/>
    </source>
</evidence>
<dbReference type="PROSITE" id="PS51186">
    <property type="entry name" value="GNAT"/>
    <property type="match status" value="1"/>
</dbReference>
<evidence type="ECO:0000256" key="8">
    <source>
        <dbReference type="ARBA" id="ARBA00048923"/>
    </source>
</evidence>
<dbReference type="EMBL" id="JASJOS010000010">
    <property type="protein sequence ID" value="MDJ1483198.1"/>
    <property type="molecule type" value="Genomic_DNA"/>
</dbReference>
<evidence type="ECO:0000256" key="1">
    <source>
        <dbReference type="ARBA" id="ARBA00011738"/>
    </source>
</evidence>
<gene>
    <name evidence="10" type="ORF">QNI16_22055</name>
</gene>
<dbReference type="GO" id="GO:0047663">
    <property type="term" value="F:aminoglycoside 6'-N-acetyltransferase activity"/>
    <property type="evidence" value="ECO:0007669"/>
    <property type="project" value="UniProtKB-EC"/>
</dbReference>
<dbReference type="AlphaFoldDB" id="A0AAE3UAD9"/>
<dbReference type="SUPFAM" id="SSF55729">
    <property type="entry name" value="Acyl-CoA N-acyltransferases (Nat)"/>
    <property type="match status" value="1"/>
</dbReference>
<evidence type="ECO:0000313" key="11">
    <source>
        <dbReference type="Proteomes" id="UP001241110"/>
    </source>
</evidence>
<name>A0AAE3UAD9_9BACT</name>
<organism evidence="10 11">
    <name type="scientific">Xanthocytophaga flava</name>
    <dbReference type="NCBI Taxonomy" id="3048013"/>
    <lineage>
        <taxon>Bacteria</taxon>
        <taxon>Pseudomonadati</taxon>
        <taxon>Bacteroidota</taxon>
        <taxon>Cytophagia</taxon>
        <taxon>Cytophagales</taxon>
        <taxon>Rhodocytophagaceae</taxon>
        <taxon>Xanthocytophaga</taxon>
    </lineage>
</organism>
<evidence type="ECO:0000256" key="6">
    <source>
        <dbReference type="ARBA" id="ARBA00023315"/>
    </source>
</evidence>
<comment type="subunit">
    <text evidence="1">Homodimer.</text>
</comment>
<proteinExistence type="predicted"/>